<name>A0A1G9L329_9FIRM</name>
<protein>
    <submittedName>
        <fullName evidence="3">Uncharacterized protein</fullName>
    </submittedName>
</protein>
<keyword evidence="2" id="KW-1133">Transmembrane helix</keyword>
<evidence type="ECO:0000313" key="4">
    <source>
        <dbReference type="Proteomes" id="UP000199068"/>
    </source>
</evidence>
<proteinExistence type="predicted"/>
<reference evidence="3 4" key="1">
    <citation type="submission" date="2016-10" db="EMBL/GenBank/DDBJ databases">
        <authorList>
            <person name="de Groot N.N."/>
        </authorList>
    </citation>
    <scope>NUCLEOTIDE SEQUENCE [LARGE SCALE GENOMIC DNA]</scope>
    <source>
        <strain evidence="3 4">DSM 797</strain>
    </source>
</reference>
<dbReference type="AlphaFoldDB" id="A0A1G9L329"/>
<keyword evidence="2" id="KW-0812">Transmembrane</keyword>
<evidence type="ECO:0000256" key="2">
    <source>
        <dbReference type="SAM" id="Phobius"/>
    </source>
</evidence>
<keyword evidence="2" id="KW-0472">Membrane</keyword>
<keyword evidence="4" id="KW-1185">Reference proteome</keyword>
<feature type="transmembrane region" description="Helical" evidence="2">
    <location>
        <begin position="21"/>
        <end position="38"/>
    </location>
</feature>
<dbReference type="Proteomes" id="UP000199068">
    <property type="component" value="Unassembled WGS sequence"/>
</dbReference>
<sequence length="143" mass="17307">MVKYLVKKKMKKEAEEKGKKALIYTGAVLTGVGAYFSYRAIKNHKINKELEEERFLEDSEYEIYNYENEEESELEEKVKEFNSRRINFDDSNHSSKEELESYVKESEEIKEEEKDEIALDKEIYKENEYDKYDYYEEDLSKEK</sequence>
<dbReference type="RefSeq" id="WP_092724432.1">
    <property type="nucleotide sequence ID" value="NZ_FNGW01000002.1"/>
</dbReference>
<gene>
    <name evidence="3" type="ORF">SAMN04515677_102372</name>
</gene>
<dbReference type="EMBL" id="FNGW01000002">
    <property type="protein sequence ID" value="SDL56359.1"/>
    <property type="molecule type" value="Genomic_DNA"/>
</dbReference>
<feature type="region of interest" description="Disordered" evidence="1">
    <location>
        <begin position="87"/>
        <end position="111"/>
    </location>
</feature>
<accession>A0A1G9L329</accession>
<feature type="compositionally biased region" description="Basic and acidic residues" evidence="1">
    <location>
        <begin position="87"/>
        <end position="107"/>
    </location>
</feature>
<organism evidence="3 4">
    <name type="scientific">Romboutsia lituseburensis DSM 797</name>
    <dbReference type="NCBI Taxonomy" id="1121325"/>
    <lineage>
        <taxon>Bacteria</taxon>
        <taxon>Bacillati</taxon>
        <taxon>Bacillota</taxon>
        <taxon>Clostridia</taxon>
        <taxon>Peptostreptococcales</taxon>
        <taxon>Peptostreptococcaceae</taxon>
        <taxon>Romboutsia</taxon>
    </lineage>
</organism>
<evidence type="ECO:0000313" key="3">
    <source>
        <dbReference type="EMBL" id="SDL56359.1"/>
    </source>
</evidence>
<evidence type="ECO:0000256" key="1">
    <source>
        <dbReference type="SAM" id="MobiDB-lite"/>
    </source>
</evidence>